<gene>
    <name evidence="3" type="ORF">I2I01_05630</name>
</gene>
<protein>
    <submittedName>
        <fullName evidence="3">Fibronectin type III domain-containing protein</fullName>
    </submittedName>
</protein>
<dbReference type="RefSeq" id="WP_196285423.1">
    <property type="nucleotide sequence ID" value="NZ_JADQDP010000001.1"/>
</dbReference>
<dbReference type="PROSITE" id="PS50853">
    <property type="entry name" value="FN3"/>
    <property type="match status" value="2"/>
</dbReference>
<evidence type="ECO:0000313" key="3">
    <source>
        <dbReference type="EMBL" id="MBF9141103.1"/>
    </source>
</evidence>
<comment type="caution">
    <text evidence="3">The sequence shown here is derived from an EMBL/GenBank/DDBJ whole genome shotgun (WGS) entry which is preliminary data.</text>
</comment>
<dbReference type="InterPro" id="IPR013783">
    <property type="entry name" value="Ig-like_fold"/>
</dbReference>
<dbReference type="AlphaFoldDB" id="A0A931FIS3"/>
<accession>A0A931FIS3</accession>
<feature type="domain" description="Fibronectin type-III" evidence="2">
    <location>
        <begin position="515"/>
        <end position="604"/>
    </location>
</feature>
<keyword evidence="4" id="KW-1185">Reference proteome</keyword>
<dbReference type="InterPro" id="IPR036116">
    <property type="entry name" value="FN3_sf"/>
</dbReference>
<dbReference type="EMBL" id="JADQDP010000001">
    <property type="protein sequence ID" value="MBF9141103.1"/>
    <property type="molecule type" value="Genomic_DNA"/>
</dbReference>
<organism evidence="3 4">
    <name type="scientific">Hymenobacter properus</name>
    <dbReference type="NCBI Taxonomy" id="2791026"/>
    <lineage>
        <taxon>Bacteria</taxon>
        <taxon>Pseudomonadati</taxon>
        <taxon>Bacteroidota</taxon>
        <taxon>Cytophagia</taxon>
        <taxon>Cytophagales</taxon>
        <taxon>Hymenobacteraceae</taxon>
        <taxon>Hymenobacter</taxon>
    </lineage>
</organism>
<dbReference type="Pfam" id="PF00041">
    <property type="entry name" value="fn3"/>
    <property type="match status" value="2"/>
</dbReference>
<sequence>MKKLFTRTYRPLLCALGLGALVTGAAHAAPVPLVVTGYTADVVADGTGAASARTTADFDGASYALMTVGYTNPAGTSSTSGLPASGLITSANTPGLTFQLAAYTANNSLRINTTSGTGTLTVTTPRTAGDIYVLASSGSGVSTMVVTVTFTDGTTQVFPASTVSDWYGGSGAAIIGLGRVSVADNSITNNTSDPRLYEFRYTLSAANISKQVQSVGFSKTSTTGVLNVMGVSANPVCSSAPTAGTATATATNTCASSAIVVSLSGASTDGGLAYQWQSSTNGGTSYTDIAGATSATYTVSGQTTTTLYRARVTCSGTAQSTTSTAVTISSTPPTYATLPVVESFENTWLDVCNTRDVPTVSWRNTPSTGNNSWRREDDGTAGAWVSPASWGYTPAGSQGAHSARFHSGQATNGLIGTLDLYVDLSAAGAKRLSFDFINTSGSDSLVVQLSTNGGTTFSRLDGYKLSTGTGFNTVVLPISATSATSVLRFRGRADFGVTDIGLDNIVLESATGCLTPATLTATTTTTTATLSWLTGGTGTYTVVYGPTGFNPATGGTSVSGITTGSTTITGLTPGTTYQFYVTSNCGAGSNSGTAGPVAFTTLILNDDPCGATQLTISNVCTPINSTTIGATQTPSSTYAGGTQGTGCGSISAPRDVWFQFTTAATGPTSTQVRITVTGGAASVVRAYSGTACAGPLTYISCAGTASNTAAPVLDLTTLSPSTTYYIRVNEYSTTGTLGNFTICASPVPNCPAPTGLGTGTLTNTTAVANWSGTLSTGGTYSVIYGPSGFIPTATGTTISGLTANTATLTGLSPTTAYQFYVQQICGGFNGSSTLAGPFSFTTPLTAPTNDDPCGAVALSSTAVSATNVGSTVTTTGNMNLPACAGGSLPKDVWFAFTANATTSTFTLTGAAAGALRVYTSPSCSAGPFTSVFCQGSGANNTAFAAPVVVSPLVVGQRYYVAVSGFGSSDTPGSFTIAATNVLAARAQTNSNALSVFPNPSNTGQLTLRLNGLGASQATLLNALGQTVRTQALSAAPEHTLTTQGLAAGVYTLRVQAGTEVFTQKVVLE</sequence>
<feature type="domain" description="Fibronectin type-III" evidence="2">
    <location>
        <begin position="752"/>
        <end position="845"/>
    </location>
</feature>
<dbReference type="Pfam" id="PF18962">
    <property type="entry name" value="Por_Secre_tail"/>
    <property type="match status" value="1"/>
</dbReference>
<dbReference type="Gene3D" id="2.60.40.2700">
    <property type="match status" value="1"/>
</dbReference>
<dbReference type="Gene3D" id="2.60.40.10">
    <property type="entry name" value="Immunoglobulins"/>
    <property type="match status" value="2"/>
</dbReference>
<feature type="signal peptide" evidence="1">
    <location>
        <begin position="1"/>
        <end position="28"/>
    </location>
</feature>
<dbReference type="Proteomes" id="UP000645610">
    <property type="component" value="Unassembled WGS sequence"/>
</dbReference>
<evidence type="ECO:0000259" key="2">
    <source>
        <dbReference type="PROSITE" id="PS50853"/>
    </source>
</evidence>
<reference evidence="3 4" key="1">
    <citation type="submission" date="2020-11" db="EMBL/GenBank/DDBJ databases">
        <authorList>
            <person name="Kim M.K."/>
        </authorList>
    </citation>
    <scope>NUCLEOTIDE SEQUENCE [LARGE SCALE GENOMIC DNA]</scope>
    <source>
        <strain evidence="3 4">BT439</strain>
    </source>
</reference>
<keyword evidence="1" id="KW-0732">Signal</keyword>
<evidence type="ECO:0000256" key="1">
    <source>
        <dbReference type="SAM" id="SignalP"/>
    </source>
</evidence>
<evidence type="ECO:0000313" key="4">
    <source>
        <dbReference type="Proteomes" id="UP000645610"/>
    </source>
</evidence>
<dbReference type="InterPro" id="IPR026444">
    <property type="entry name" value="Secre_tail"/>
</dbReference>
<dbReference type="SUPFAM" id="SSF49265">
    <property type="entry name" value="Fibronectin type III"/>
    <property type="match status" value="2"/>
</dbReference>
<feature type="chain" id="PRO_5036840347" evidence="1">
    <location>
        <begin position="29"/>
        <end position="1068"/>
    </location>
</feature>
<name>A0A931FIS3_9BACT</name>
<dbReference type="InterPro" id="IPR003961">
    <property type="entry name" value="FN3_dom"/>
</dbReference>
<dbReference type="SMART" id="SM00060">
    <property type="entry name" value="FN3"/>
    <property type="match status" value="3"/>
</dbReference>
<proteinExistence type="predicted"/>
<dbReference type="Gene3D" id="2.60.120.260">
    <property type="entry name" value="Galactose-binding domain-like"/>
    <property type="match status" value="1"/>
</dbReference>
<dbReference type="NCBIfam" id="TIGR04183">
    <property type="entry name" value="Por_Secre_tail"/>
    <property type="match status" value="1"/>
</dbReference>